<evidence type="ECO:0000259" key="2">
    <source>
        <dbReference type="Pfam" id="PF07693"/>
    </source>
</evidence>
<dbReference type="PANTHER" id="PTHR22674:SF6">
    <property type="entry name" value="NTPASE KAP FAMILY P-LOOP DOMAIN-CONTAINING PROTEIN 1"/>
    <property type="match status" value="1"/>
</dbReference>
<dbReference type="InterPro" id="IPR011646">
    <property type="entry name" value="KAP_P-loop"/>
</dbReference>
<organism evidence="3 4">
    <name type="scientific">Albidovulum aquaemixtae</name>
    <dbReference type="NCBI Taxonomy" id="1542388"/>
    <lineage>
        <taxon>Bacteria</taxon>
        <taxon>Pseudomonadati</taxon>
        <taxon>Pseudomonadota</taxon>
        <taxon>Alphaproteobacteria</taxon>
        <taxon>Rhodobacterales</taxon>
        <taxon>Paracoccaceae</taxon>
        <taxon>Albidovulum</taxon>
    </lineage>
</organism>
<proteinExistence type="predicted"/>
<dbReference type="NCBIfam" id="NF041923">
    <property type="entry name" value="QatA"/>
    <property type="match status" value="1"/>
</dbReference>
<feature type="domain" description="KAP NTPase" evidence="2">
    <location>
        <begin position="15"/>
        <end position="380"/>
    </location>
</feature>
<dbReference type="InterPro" id="IPR049673">
    <property type="entry name" value="QatA"/>
</dbReference>
<evidence type="ECO:0000313" key="4">
    <source>
        <dbReference type="Proteomes" id="UP000244924"/>
    </source>
</evidence>
<reference evidence="3 4" key="1">
    <citation type="submission" date="2018-03" db="EMBL/GenBank/DDBJ databases">
        <authorList>
            <person name="Keele B.F."/>
        </authorList>
    </citation>
    <scope>NUCLEOTIDE SEQUENCE [LARGE SCALE GENOMIC DNA]</scope>
    <source>
        <strain evidence="3 4">CECT 8626</strain>
    </source>
</reference>
<keyword evidence="4" id="KW-1185">Reference proteome</keyword>
<name>A0A2R8BKI2_9RHOB</name>
<dbReference type="Proteomes" id="UP000244924">
    <property type="component" value="Unassembled WGS sequence"/>
</dbReference>
<dbReference type="SUPFAM" id="SSF52540">
    <property type="entry name" value="P-loop containing nucleoside triphosphate hydrolases"/>
    <property type="match status" value="1"/>
</dbReference>
<dbReference type="RefSeq" id="WP_108853953.1">
    <property type="nucleotide sequence ID" value="NZ_OMOQ01000002.1"/>
</dbReference>
<sequence>MIVADNETAVDLLYYEAIAKTVVRLVGEKSDEPLSVGVHGDWGAGKSSVLMMVEEAFSNDDRVLCVRFNGWLFQGFEDAKAVLIETIVEELRRKRPTSQKVAEQAKRVLKRVDWMKLARKAGAYGLTLATGIPHPDTIKELGEAARSLLGKGAEDVSPENLAALVKGSDEYLREVAEDSAPEQMHAFREEFAKLLQDAEIDRLVVLVDDLDRCLPNIAIETLEAIRLFLFVPRAAFVIGADEGMIEYAVRQHFPDLPVATGPASYARNYLEKLIQVPFRLPSLGYAETRIYITLLLVLNVFSEESDEFQKLTALAREVLRRPWKGPGLDRKAVEQALGGVPVEVERAMELAGRIAPILADGARGNPRQIKRFINTMMLRLAIAEERGFRDELNISVLAKIMLAERFAPELYDAMARGSASTGASEELAVLEAVVAAPTSGLETKSADGKTTGPSTETSLPDWPNIEWAKQWAAIDPPLAENDLRPYVFVTRDRRSVFGAVTSLGELDELIAKLQGSPLQVKQAAAEVARLQSIEAEQVFDALRAKVRDAEDLAQEPVGVKGLAEMARQHPFLQRPLLSFVQDLPVSKLGPWAVSGWASVFSETDVGSDFATTLKGWADQDDNKPLKAAASAAMKLSSKRKRS</sequence>
<protein>
    <recommendedName>
        <fullName evidence="2">KAP NTPase domain-containing protein</fullName>
    </recommendedName>
</protein>
<gene>
    <name evidence="3" type="ORF">DEA8626_02963</name>
</gene>
<dbReference type="OrthoDB" id="88903at2"/>
<dbReference type="PANTHER" id="PTHR22674">
    <property type="entry name" value="NTPASE, KAP FAMILY P-LOOP DOMAIN-CONTAINING 1"/>
    <property type="match status" value="1"/>
</dbReference>
<dbReference type="AlphaFoldDB" id="A0A2R8BKI2"/>
<evidence type="ECO:0000256" key="1">
    <source>
        <dbReference type="SAM" id="MobiDB-lite"/>
    </source>
</evidence>
<feature type="region of interest" description="Disordered" evidence="1">
    <location>
        <begin position="440"/>
        <end position="461"/>
    </location>
</feature>
<dbReference type="Pfam" id="PF07693">
    <property type="entry name" value="KAP_NTPase"/>
    <property type="match status" value="1"/>
</dbReference>
<evidence type="ECO:0000313" key="3">
    <source>
        <dbReference type="EMBL" id="SPH23886.1"/>
    </source>
</evidence>
<accession>A0A2R8BKI2</accession>
<dbReference type="InterPro" id="IPR052754">
    <property type="entry name" value="NTPase_KAP_P-loop"/>
</dbReference>
<dbReference type="Gene3D" id="3.40.50.300">
    <property type="entry name" value="P-loop containing nucleotide triphosphate hydrolases"/>
    <property type="match status" value="1"/>
</dbReference>
<dbReference type="EMBL" id="OMOQ01000002">
    <property type="protein sequence ID" value="SPH23886.1"/>
    <property type="molecule type" value="Genomic_DNA"/>
</dbReference>
<dbReference type="InterPro" id="IPR027417">
    <property type="entry name" value="P-loop_NTPase"/>
</dbReference>